<dbReference type="GO" id="GO:0003677">
    <property type="term" value="F:DNA binding"/>
    <property type="evidence" value="ECO:0007669"/>
    <property type="project" value="InterPro"/>
</dbReference>
<dbReference type="EMBL" id="CYYR01000017">
    <property type="protein sequence ID" value="CUO19036.1"/>
    <property type="molecule type" value="Genomic_DNA"/>
</dbReference>
<sequence>MRTFAYDEEYVTLAQRVMGDMLDYAVNTLNYELQNFYRMFLISGIARQFEIGNPAYVAGRNGCEVAKEVIVLSGLDMPEAEDLMYLDKSPEYWTGWALAYYQWKSGQSFRQIDHAVSIDTVCAMYDSLHEADIEKFVYIMNEKLEQQDVSRLRRLRTYAKLSQRQLAEAADVPVRQIQLFEQGERDINKTQGMTLLKLSRVLKCRPEELLAYVDCL</sequence>
<evidence type="ECO:0000313" key="2">
    <source>
        <dbReference type="EMBL" id="CUO19036.1"/>
    </source>
</evidence>
<proteinExistence type="predicted"/>
<name>A0A174D575_9FIRM</name>
<dbReference type="PROSITE" id="PS50943">
    <property type="entry name" value="HTH_CROC1"/>
    <property type="match status" value="1"/>
</dbReference>
<dbReference type="InterPro" id="IPR001387">
    <property type="entry name" value="Cro/C1-type_HTH"/>
</dbReference>
<dbReference type="InterPro" id="IPR010982">
    <property type="entry name" value="Lambda_DNA-bd_dom_sf"/>
</dbReference>
<feature type="domain" description="HTH cro/C1-type" evidence="1">
    <location>
        <begin position="152"/>
        <end position="209"/>
    </location>
</feature>
<dbReference type="CDD" id="cd00093">
    <property type="entry name" value="HTH_XRE"/>
    <property type="match status" value="1"/>
</dbReference>
<evidence type="ECO:0000313" key="3">
    <source>
        <dbReference type="Proteomes" id="UP000095395"/>
    </source>
</evidence>
<dbReference type="AlphaFoldDB" id="A0A174D575"/>
<dbReference type="Proteomes" id="UP000095395">
    <property type="component" value="Unassembled WGS sequence"/>
</dbReference>
<reference evidence="2 3" key="1">
    <citation type="submission" date="2015-09" db="EMBL/GenBank/DDBJ databases">
        <authorList>
            <consortium name="Pathogen Informatics"/>
        </authorList>
    </citation>
    <scope>NUCLEOTIDE SEQUENCE [LARGE SCALE GENOMIC DNA]</scope>
    <source>
        <strain evidence="2 3">2789STDY5608835</strain>
    </source>
</reference>
<organism evidence="2 3">
    <name type="scientific">Roseburia inulinivorans</name>
    <dbReference type="NCBI Taxonomy" id="360807"/>
    <lineage>
        <taxon>Bacteria</taxon>
        <taxon>Bacillati</taxon>
        <taxon>Bacillota</taxon>
        <taxon>Clostridia</taxon>
        <taxon>Lachnospirales</taxon>
        <taxon>Lachnospiraceae</taxon>
        <taxon>Roseburia</taxon>
    </lineage>
</organism>
<evidence type="ECO:0000259" key="1">
    <source>
        <dbReference type="PROSITE" id="PS50943"/>
    </source>
</evidence>
<dbReference type="RefSeq" id="WP_055302419.1">
    <property type="nucleotide sequence ID" value="NZ_CYYR01000017.1"/>
</dbReference>
<dbReference type="SMART" id="SM00530">
    <property type="entry name" value="HTH_XRE"/>
    <property type="match status" value="1"/>
</dbReference>
<gene>
    <name evidence="2" type="ORF">ERS852392_02436</name>
</gene>
<dbReference type="Gene3D" id="1.10.260.40">
    <property type="entry name" value="lambda repressor-like DNA-binding domains"/>
    <property type="match status" value="1"/>
</dbReference>
<protein>
    <submittedName>
        <fullName evidence="2">Helix-turn-helix domain</fullName>
    </submittedName>
</protein>
<dbReference type="SUPFAM" id="SSF47413">
    <property type="entry name" value="lambda repressor-like DNA-binding domains"/>
    <property type="match status" value="1"/>
</dbReference>
<dbReference type="Pfam" id="PF01381">
    <property type="entry name" value="HTH_3"/>
    <property type="match status" value="1"/>
</dbReference>
<accession>A0A174D575</accession>